<dbReference type="STRING" id="1353952.A0A165K3I5"/>
<gene>
    <name evidence="2" type="ORF">CALCODRAFT_404560</name>
</gene>
<evidence type="ECO:0000259" key="1">
    <source>
        <dbReference type="Pfam" id="PF24764"/>
    </source>
</evidence>
<dbReference type="GO" id="GO:0003676">
    <property type="term" value="F:nucleic acid binding"/>
    <property type="evidence" value="ECO:0007669"/>
    <property type="project" value="InterPro"/>
</dbReference>
<dbReference type="Gene3D" id="3.30.420.10">
    <property type="entry name" value="Ribonuclease H-like superfamily/Ribonuclease H"/>
    <property type="match status" value="1"/>
</dbReference>
<feature type="non-terminal residue" evidence="2">
    <location>
        <position position="267"/>
    </location>
</feature>
<dbReference type="InterPro" id="IPR058913">
    <property type="entry name" value="Integrase_dom_put"/>
</dbReference>
<dbReference type="OrthoDB" id="2686689at2759"/>
<dbReference type="InterPro" id="IPR036397">
    <property type="entry name" value="RNaseH_sf"/>
</dbReference>
<organism evidence="2 3">
    <name type="scientific">Calocera cornea HHB12733</name>
    <dbReference type="NCBI Taxonomy" id="1353952"/>
    <lineage>
        <taxon>Eukaryota</taxon>
        <taxon>Fungi</taxon>
        <taxon>Dikarya</taxon>
        <taxon>Basidiomycota</taxon>
        <taxon>Agaricomycotina</taxon>
        <taxon>Dacrymycetes</taxon>
        <taxon>Dacrymycetales</taxon>
        <taxon>Dacrymycetaceae</taxon>
        <taxon>Calocera</taxon>
    </lineage>
</organism>
<dbReference type="Pfam" id="PF24764">
    <property type="entry name" value="rva_4"/>
    <property type="match status" value="1"/>
</dbReference>
<proteinExistence type="predicted"/>
<evidence type="ECO:0000313" key="2">
    <source>
        <dbReference type="EMBL" id="KZT62627.1"/>
    </source>
</evidence>
<dbReference type="InParanoid" id="A0A165K3I5"/>
<dbReference type="SUPFAM" id="SSF53098">
    <property type="entry name" value="Ribonuclease H-like"/>
    <property type="match status" value="1"/>
</dbReference>
<feature type="non-terminal residue" evidence="2">
    <location>
        <position position="1"/>
    </location>
</feature>
<dbReference type="AlphaFoldDB" id="A0A165K3I5"/>
<dbReference type="Proteomes" id="UP000076842">
    <property type="component" value="Unassembled WGS sequence"/>
</dbReference>
<dbReference type="PANTHER" id="PTHR46791">
    <property type="entry name" value="EXPRESSED PROTEIN"/>
    <property type="match status" value="1"/>
</dbReference>
<keyword evidence="3" id="KW-1185">Reference proteome</keyword>
<evidence type="ECO:0000313" key="3">
    <source>
        <dbReference type="Proteomes" id="UP000076842"/>
    </source>
</evidence>
<feature type="domain" description="Integrase core" evidence="1">
    <location>
        <begin position="215"/>
        <end position="267"/>
    </location>
</feature>
<reference evidence="2 3" key="1">
    <citation type="journal article" date="2016" name="Mol. Biol. Evol.">
        <title>Comparative Genomics of Early-Diverging Mushroom-Forming Fungi Provides Insights into the Origins of Lignocellulose Decay Capabilities.</title>
        <authorList>
            <person name="Nagy L.G."/>
            <person name="Riley R."/>
            <person name="Tritt A."/>
            <person name="Adam C."/>
            <person name="Daum C."/>
            <person name="Floudas D."/>
            <person name="Sun H."/>
            <person name="Yadav J.S."/>
            <person name="Pangilinan J."/>
            <person name="Larsson K.H."/>
            <person name="Matsuura K."/>
            <person name="Barry K."/>
            <person name="Labutti K."/>
            <person name="Kuo R."/>
            <person name="Ohm R.A."/>
            <person name="Bhattacharya S.S."/>
            <person name="Shirouzu T."/>
            <person name="Yoshinaga Y."/>
            <person name="Martin F.M."/>
            <person name="Grigoriev I.V."/>
            <person name="Hibbett D.S."/>
        </authorList>
    </citation>
    <scope>NUCLEOTIDE SEQUENCE [LARGE SCALE GENOMIC DNA]</scope>
    <source>
        <strain evidence="2 3">HHB12733</strain>
    </source>
</reference>
<dbReference type="InterPro" id="IPR012337">
    <property type="entry name" value="RNaseH-like_sf"/>
</dbReference>
<protein>
    <recommendedName>
        <fullName evidence="1">Integrase core domain-containing protein</fullName>
    </recommendedName>
</protein>
<name>A0A165K3I5_9BASI</name>
<dbReference type="PANTHER" id="PTHR46791:SF5">
    <property type="entry name" value="CLR5 DOMAIN-CONTAINING PROTEIN-RELATED"/>
    <property type="match status" value="1"/>
</dbReference>
<dbReference type="EMBL" id="KV423915">
    <property type="protein sequence ID" value="KZT62627.1"/>
    <property type="molecule type" value="Genomic_DNA"/>
</dbReference>
<accession>A0A165K3I5</accession>
<sequence length="267" mass="30287">AEIVSQLSARFDRLCSRIHASIRLDQGVSARLLASRREVLDYWKAASKLYQHLSTREISLLQNDFDLMLKAIDSAFDKESDPIPRQYPLFVTPHLTGRRGRPQLNIHTTVLQDLVPGRSKAGIARRLGVSARTLQRRLQSAGLARISAPAFTFQRNARGVVIGRRRLPIVRPTSSLSNPQLDRIVRRWRLRHENNGPGMLKGHLLSLGYNVSLARLRLIRWKFVTHAFIDGYSRCIVSIRVSDNNRADSVLDVFHAARTQFGTPSRV</sequence>